<sequence length="106" mass="10558">MNVRIAGLALGGMAACALLCAPVAGASPEDAFLDVLGDAGVTWPGATPENMVEAGHGVCQDWANGATLEGEIAGLAEYLDPHDAGVLVGAATAAFCPEYESIVNEG</sequence>
<evidence type="ECO:0000313" key="4">
    <source>
        <dbReference type="Proteomes" id="UP000467252"/>
    </source>
</evidence>
<accession>A0A7I7ULQ1</accession>
<name>A0A7I7ULQ1_MYCPV</name>
<organism evidence="3 4">
    <name type="scientific">Mycolicibacterium pulveris</name>
    <name type="common">Mycobacterium pulveris</name>
    <dbReference type="NCBI Taxonomy" id="36813"/>
    <lineage>
        <taxon>Bacteria</taxon>
        <taxon>Bacillati</taxon>
        <taxon>Actinomycetota</taxon>
        <taxon>Actinomycetes</taxon>
        <taxon>Mycobacteriales</taxon>
        <taxon>Mycobacteriaceae</taxon>
        <taxon>Mycolicibacterium</taxon>
    </lineage>
</organism>
<dbReference type="InterPro" id="IPR007969">
    <property type="entry name" value="DUF732"/>
</dbReference>
<dbReference type="PROSITE" id="PS51257">
    <property type="entry name" value="PROKAR_LIPOPROTEIN"/>
    <property type="match status" value="1"/>
</dbReference>
<evidence type="ECO:0000256" key="1">
    <source>
        <dbReference type="SAM" id="SignalP"/>
    </source>
</evidence>
<reference evidence="3 4" key="1">
    <citation type="journal article" date="2019" name="Emerg. Microbes Infect.">
        <title>Comprehensive subspecies identification of 175 nontuberculous mycobacteria species based on 7547 genomic profiles.</title>
        <authorList>
            <person name="Matsumoto Y."/>
            <person name="Kinjo T."/>
            <person name="Motooka D."/>
            <person name="Nabeya D."/>
            <person name="Jung N."/>
            <person name="Uechi K."/>
            <person name="Horii T."/>
            <person name="Iida T."/>
            <person name="Fujita J."/>
            <person name="Nakamura S."/>
        </authorList>
    </citation>
    <scope>NUCLEOTIDE SEQUENCE [LARGE SCALE GENOMIC DNA]</scope>
    <source>
        <strain evidence="3 4">JCM 6370</strain>
    </source>
</reference>
<dbReference type="Proteomes" id="UP000467252">
    <property type="component" value="Chromosome"/>
</dbReference>
<gene>
    <name evidence="3" type="ORF">MPUL_33950</name>
</gene>
<dbReference type="EMBL" id="AP022599">
    <property type="protein sequence ID" value="BBY82237.1"/>
    <property type="molecule type" value="Genomic_DNA"/>
</dbReference>
<dbReference type="AlphaFoldDB" id="A0A7I7ULQ1"/>
<keyword evidence="4" id="KW-1185">Reference proteome</keyword>
<protein>
    <recommendedName>
        <fullName evidence="2">DUF732 domain-containing protein</fullName>
    </recommendedName>
</protein>
<feature type="domain" description="DUF732" evidence="2">
    <location>
        <begin position="29"/>
        <end position="98"/>
    </location>
</feature>
<evidence type="ECO:0000313" key="3">
    <source>
        <dbReference type="EMBL" id="BBY82237.1"/>
    </source>
</evidence>
<dbReference type="Pfam" id="PF05305">
    <property type="entry name" value="DUF732"/>
    <property type="match status" value="1"/>
</dbReference>
<evidence type="ECO:0000259" key="2">
    <source>
        <dbReference type="Pfam" id="PF05305"/>
    </source>
</evidence>
<keyword evidence="1" id="KW-0732">Signal</keyword>
<feature type="signal peptide" evidence="1">
    <location>
        <begin position="1"/>
        <end position="26"/>
    </location>
</feature>
<dbReference type="RefSeq" id="WP_163902160.1">
    <property type="nucleotide sequence ID" value="NZ_AP022599.1"/>
</dbReference>
<feature type="chain" id="PRO_5029718701" description="DUF732 domain-containing protein" evidence="1">
    <location>
        <begin position="27"/>
        <end position="106"/>
    </location>
</feature>
<proteinExistence type="predicted"/>